<proteinExistence type="inferred from homology"/>
<keyword evidence="9" id="KW-0234">DNA repair</keyword>
<dbReference type="PANTHER" id="PTHR10211">
    <property type="entry name" value="DEOXYRIBODIPYRIMIDINE PHOTOLYASE"/>
    <property type="match status" value="1"/>
</dbReference>
<dbReference type="Gene3D" id="1.25.40.80">
    <property type="match status" value="1"/>
</dbReference>
<dbReference type="Gene3D" id="3.40.50.620">
    <property type="entry name" value="HUPs"/>
    <property type="match status" value="1"/>
</dbReference>
<dbReference type="SUPFAM" id="SSF52425">
    <property type="entry name" value="Cryptochrome/photolyase, N-terminal domain"/>
    <property type="match status" value="1"/>
</dbReference>
<evidence type="ECO:0000256" key="5">
    <source>
        <dbReference type="ARBA" id="ARBA00022630"/>
    </source>
</evidence>
<dbReference type="EMBL" id="HBIX01004461">
    <property type="protein sequence ID" value="CAE0710793.1"/>
    <property type="molecule type" value="Transcribed_RNA"/>
</dbReference>
<dbReference type="EC" id="4.1.99.3" evidence="3"/>
<keyword evidence="8" id="KW-0238">DNA-binding</keyword>
<comment type="cofactor">
    <cofactor evidence="1">
        <name>FAD</name>
        <dbReference type="ChEBI" id="CHEBI:57692"/>
    </cofactor>
</comment>
<dbReference type="PANTHER" id="PTHR10211:SF0">
    <property type="entry name" value="DEOXYRIBODIPYRIMIDINE PHOTO-LYASE"/>
    <property type="match status" value="1"/>
</dbReference>
<evidence type="ECO:0000256" key="10">
    <source>
        <dbReference type="ARBA" id="ARBA00023239"/>
    </source>
</evidence>
<dbReference type="GO" id="GO:0000719">
    <property type="term" value="P:photoreactive repair"/>
    <property type="evidence" value="ECO:0007669"/>
    <property type="project" value="TreeGrafter"/>
</dbReference>
<evidence type="ECO:0000313" key="15">
    <source>
        <dbReference type="EMBL" id="CAE0710793.1"/>
    </source>
</evidence>
<keyword evidence="10" id="KW-0456">Lyase</keyword>
<comment type="catalytic activity">
    <reaction evidence="12">
        <text>cyclobutadipyrimidine (in DNA) = 2 pyrimidine residues (in DNA).</text>
        <dbReference type="EC" id="4.1.99.3"/>
    </reaction>
</comment>
<dbReference type="AlphaFoldDB" id="A0A7S4EG53"/>
<evidence type="ECO:0000256" key="6">
    <source>
        <dbReference type="ARBA" id="ARBA00022763"/>
    </source>
</evidence>
<dbReference type="Pfam" id="PF00875">
    <property type="entry name" value="DNA_photolyase"/>
    <property type="match status" value="1"/>
</dbReference>
<dbReference type="Gene3D" id="1.10.579.10">
    <property type="entry name" value="DNA Cyclobutane Dipyrimidine Photolyase, subunit A, domain 3"/>
    <property type="match status" value="1"/>
</dbReference>
<feature type="domain" description="Photolyase/cryptochrome alpha/beta" evidence="14">
    <location>
        <begin position="186"/>
        <end position="360"/>
    </location>
</feature>
<protein>
    <recommendedName>
        <fullName evidence="4">Deoxyribodipyrimidine photo-lyase</fullName>
        <ecNumber evidence="3">4.1.99.3</ecNumber>
    </recommendedName>
    <alternativeName>
        <fullName evidence="11">DNA photolyase</fullName>
    </alternativeName>
</protein>
<dbReference type="FunFam" id="1.10.579.10:FF:000002">
    <property type="entry name" value="Deoxyribodipyrimidine photolyase"/>
    <property type="match status" value="1"/>
</dbReference>
<dbReference type="GO" id="GO:0003904">
    <property type="term" value="F:deoxyribodipyrimidine photo-lyase activity"/>
    <property type="evidence" value="ECO:0007669"/>
    <property type="project" value="UniProtKB-EC"/>
</dbReference>
<dbReference type="InterPro" id="IPR052219">
    <property type="entry name" value="Photolyase_Class-2"/>
</dbReference>
<comment type="similarity">
    <text evidence="2">Belongs to the DNA photolyase class-2 family.</text>
</comment>
<evidence type="ECO:0000256" key="3">
    <source>
        <dbReference type="ARBA" id="ARBA00013149"/>
    </source>
</evidence>
<evidence type="ECO:0000256" key="12">
    <source>
        <dbReference type="ARBA" id="ARBA00033999"/>
    </source>
</evidence>
<dbReference type="InterPro" id="IPR014729">
    <property type="entry name" value="Rossmann-like_a/b/a_fold"/>
</dbReference>
<dbReference type="SUPFAM" id="SSF48173">
    <property type="entry name" value="Cryptochrome/photolyase FAD-binding domain"/>
    <property type="match status" value="1"/>
</dbReference>
<gene>
    <name evidence="15" type="ORF">PAUS00366_LOCUS3520</name>
</gene>
<evidence type="ECO:0000256" key="7">
    <source>
        <dbReference type="ARBA" id="ARBA00022827"/>
    </source>
</evidence>
<evidence type="ECO:0000256" key="13">
    <source>
        <dbReference type="SAM" id="MobiDB-lite"/>
    </source>
</evidence>
<keyword evidence="5" id="KW-0285">Flavoprotein</keyword>
<keyword evidence="7" id="KW-0274">FAD</keyword>
<accession>A0A7S4EG53</accession>
<dbReference type="GO" id="GO:0003677">
    <property type="term" value="F:DNA binding"/>
    <property type="evidence" value="ECO:0007669"/>
    <property type="project" value="UniProtKB-KW"/>
</dbReference>
<evidence type="ECO:0000256" key="9">
    <source>
        <dbReference type="ARBA" id="ARBA00023204"/>
    </source>
</evidence>
<dbReference type="PROSITE" id="PS01084">
    <property type="entry name" value="DNA_PHOTOLYASES_2_2"/>
    <property type="match status" value="1"/>
</dbReference>
<dbReference type="InterPro" id="IPR006050">
    <property type="entry name" value="DNA_photolyase_N"/>
</dbReference>
<evidence type="ECO:0000256" key="1">
    <source>
        <dbReference type="ARBA" id="ARBA00001974"/>
    </source>
</evidence>
<feature type="region of interest" description="Disordered" evidence="13">
    <location>
        <begin position="710"/>
        <end position="735"/>
    </location>
</feature>
<evidence type="ECO:0000256" key="2">
    <source>
        <dbReference type="ARBA" id="ARBA00006409"/>
    </source>
</evidence>
<dbReference type="InterPro" id="IPR032673">
    <property type="entry name" value="DNA_photolyase_2_CS"/>
</dbReference>
<feature type="region of interest" description="Disordered" evidence="13">
    <location>
        <begin position="231"/>
        <end position="252"/>
    </location>
</feature>
<evidence type="ECO:0000259" key="14">
    <source>
        <dbReference type="PROSITE" id="PS51645"/>
    </source>
</evidence>
<dbReference type="InterPro" id="IPR036134">
    <property type="entry name" value="Crypto/Photolyase_FAD-like_sf"/>
</dbReference>
<keyword evidence="6" id="KW-0227">DNA damage</keyword>
<evidence type="ECO:0000256" key="11">
    <source>
        <dbReference type="ARBA" id="ARBA00031671"/>
    </source>
</evidence>
<organism evidence="15">
    <name type="scientific">Pseudo-nitzschia australis</name>
    <dbReference type="NCBI Taxonomy" id="44445"/>
    <lineage>
        <taxon>Eukaryota</taxon>
        <taxon>Sar</taxon>
        <taxon>Stramenopiles</taxon>
        <taxon>Ochrophyta</taxon>
        <taxon>Bacillariophyta</taxon>
        <taxon>Bacillariophyceae</taxon>
        <taxon>Bacillariophycidae</taxon>
        <taxon>Bacillariales</taxon>
        <taxon>Bacillariaceae</taxon>
        <taxon>Pseudo-nitzschia</taxon>
    </lineage>
</organism>
<evidence type="ECO:0000256" key="4">
    <source>
        <dbReference type="ARBA" id="ARBA00014046"/>
    </source>
</evidence>
<name>A0A7S4EG53_9STRA</name>
<reference evidence="15" key="1">
    <citation type="submission" date="2021-01" db="EMBL/GenBank/DDBJ databases">
        <authorList>
            <person name="Corre E."/>
            <person name="Pelletier E."/>
            <person name="Niang G."/>
            <person name="Scheremetjew M."/>
            <person name="Finn R."/>
            <person name="Kale V."/>
            <person name="Holt S."/>
            <person name="Cochrane G."/>
            <person name="Meng A."/>
            <person name="Brown T."/>
            <person name="Cohen L."/>
        </authorList>
    </citation>
    <scope>NUCLEOTIDE SEQUENCE</scope>
    <source>
        <strain evidence="15">10249 10 AB</strain>
    </source>
</reference>
<dbReference type="InterPro" id="IPR036155">
    <property type="entry name" value="Crypto/Photolyase_N_sf"/>
</dbReference>
<sequence length="804" mass="90878">MGKATTAEFFRRLLLNPTTAQTVTLFPSKSRIGTFCRIGSRTRTSTATTSKRRRLSSLLAPGYYNSNLSSITYYYCCLLAAVSTSTLSTAFAPQIHPSPPFAPFPLHKAAACSYSTSTTLLSATYATTNPIHNKSNKNHMPFPYVFDGDRSVPSSELPSWMLPQRTRVLTETEIVSEDKKGHNDHDCVIYWMQRDVRTTDNWGLLLAQHIAQTKKLPLRVVHVMASPFPMLETNTKTDDGDENESKDDTPPPLEFLRTTERHGTFLLGGLECVQGELREKNVPFDIIHYYYDNESEISNENEKPHILEEFLGKHNPSVLVCDTSVLRNPRRWNESPALRFCLDAMGVPLYQVDAHNVVPIWYASPKREVGARTLRSKLHKLVDECLQKKDFKKGLIPDFVGNEHIEISKVVQKELSEGFNYDSHVQFLKWDDSVKSVLKEKPGTDAGIQKFEDFTRIGLRHFSMLRNDPNNEEVSSSLSPWFNHGHLSFATCMRRLVTHNRDAEGKASFIEEGFVRRELSDNFLWYAPDTYDTLEAGAQWAQDSLELHRHDPREYIYNLREFESGKTHDDLWNAAQLQVVRTGKMHGFLRMYWAKKILEWTPTPADALRYAQYFNDKYALDGRDPNGFCGVAWSIFGNHDMGWKEREIFGKIRFMNYKGCKRKFKVDQFVAKYPPAAKNAVIAATNKAVASRTIKRNQIAIANAPALLASSGSDDDGDDEPSPKRQKTVTSKVQKKKSRTAIAGANISEDEVEDLSGLSKTAASKKTVKVLKAYIQSKGGSIKDKNGKPLLKAGLIDLLMSMSS</sequence>
<dbReference type="PROSITE" id="PS51645">
    <property type="entry name" value="PHR_CRY_ALPHA_BETA"/>
    <property type="match status" value="1"/>
</dbReference>
<evidence type="ECO:0000256" key="8">
    <source>
        <dbReference type="ARBA" id="ARBA00023125"/>
    </source>
</evidence>